<dbReference type="AlphaFoldDB" id="A0A285KVJ6"/>
<accession>A0A285KVJ6</accession>
<gene>
    <name evidence="1" type="ORF">SAMN04244553_0774</name>
</gene>
<protein>
    <submittedName>
        <fullName evidence="1">Uncharacterized protein</fullName>
    </submittedName>
</protein>
<evidence type="ECO:0000313" key="1">
    <source>
        <dbReference type="EMBL" id="SNY76635.1"/>
    </source>
</evidence>
<keyword evidence="2" id="KW-1185">Reference proteome</keyword>
<sequence length="204" mass="22821">MIVSLRRGGNAMERGDESMPSARRFDELSRHLAYPMIRSLVGRYVRECIADPRATQKNRWSLCALPITNRTKGNRRLLTVSCGPQEVLYVREVIGPDGAVRIVVACNIAPPSDRPASALTFVGENVTGGPSSEYRRIVWTWQFDLVSDVAELRGPISTAEFETLARSLTVELMESKTPYGRHHNANFAEDLLSDLTGQRSEMRN</sequence>
<dbReference type="Proteomes" id="UP000219565">
    <property type="component" value="Unassembled WGS sequence"/>
</dbReference>
<dbReference type="EMBL" id="OBEG01000001">
    <property type="protein sequence ID" value="SNY76635.1"/>
    <property type="molecule type" value="Genomic_DNA"/>
</dbReference>
<proteinExistence type="predicted"/>
<reference evidence="1 2" key="1">
    <citation type="submission" date="2017-09" db="EMBL/GenBank/DDBJ databases">
        <authorList>
            <person name="Ehlers B."/>
            <person name="Leendertz F.H."/>
        </authorList>
    </citation>
    <scope>NUCLEOTIDE SEQUENCE [LARGE SCALE GENOMIC DNA]</scope>
    <source>
        <strain evidence="1 2">DSM 45537</strain>
    </source>
</reference>
<organism evidence="1 2">
    <name type="scientific">Nocardia amikacinitolerans</name>
    <dbReference type="NCBI Taxonomy" id="756689"/>
    <lineage>
        <taxon>Bacteria</taxon>
        <taxon>Bacillati</taxon>
        <taxon>Actinomycetota</taxon>
        <taxon>Actinomycetes</taxon>
        <taxon>Mycobacteriales</taxon>
        <taxon>Nocardiaceae</taxon>
        <taxon>Nocardia</taxon>
    </lineage>
</organism>
<evidence type="ECO:0000313" key="2">
    <source>
        <dbReference type="Proteomes" id="UP000219565"/>
    </source>
</evidence>
<name>A0A285KVJ6_9NOCA</name>